<reference evidence="4" key="1">
    <citation type="submission" date="2016-10" db="EMBL/GenBank/DDBJ databases">
        <authorList>
            <person name="Varghese N."/>
            <person name="Submissions S."/>
        </authorList>
    </citation>
    <scope>NUCLEOTIDE SEQUENCE [LARGE SCALE GENOMIC DNA]</scope>
    <source>
        <strain evidence="4">DSM 45237</strain>
    </source>
</reference>
<dbReference type="STRING" id="561176.SAMN04488561_7025"/>
<protein>
    <submittedName>
        <fullName evidence="3">GAF domain-containing protein</fullName>
    </submittedName>
</protein>
<dbReference type="Pfam" id="PF13556">
    <property type="entry name" value="HTH_30"/>
    <property type="match status" value="1"/>
</dbReference>
<evidence type="ECO:0000259" key="2">
    <source>
        <dbReference type="Pfam" id="PF13556"/>
    </source>
</evidence>
<feature type="domain" description="GAF" evidence="1">
    <location>
        <begin position="4"/>
        <end position="122"/>
    </location>
</feature>
<name>A0A1H5PZ70_9ACTN</name>
<gene>
    <name evidence="3" type="ORF">SAMN04488561_7025</name>
</gene>
<dbReference type="InterPro" id="IPR025736">
    <property type="entry name" value="PucR_C-HTH_dom"/>
</dbReference>
<dbReference type="OrthoDB" id="4534407at2"/>
<dbReference type="Pfam" id="PF01590">
    <property type="entry name" value="GAF"/>
    <property type="match status" value="1"/>
</dbReference>
<feature type="domain" description="PucR C-terminal helix-turn-helix" evidence="2">
    <location>
        <begin position="326"/>
        <end position="382"/>
    </location>
</feature>
<dbReference type="EMBL" id="FNUC01000004">
    <property type="protein sequence ID" value="SEF18954.1"/>
    <property type="molecule type" value="Genomic_DNA"/>
</dbReference>
<dbReference type="Gene3D" id="1.10.10.2840">
    <property type="entry name" value="PucR C-terminal helix-turn-helix domain"/>
    <property type="match status" value="1"/>
</dbReference>
<proteinExistence type="predicted"/>
<organism evidence="3 4">
    <name type="scientific">Jiangella alba</name>
    <dbReference type="NCBI Taxonomy" id="561176"/>
    <lineage>
        <taxon>Bacteria</taxon>
        <taxon>Bacillati</taxon>
        <taxon>Actinomycetota</taxon>
        <taxon>Actinomycetes</taxon>
        <taxon>Jiangellales</taxon>
        <taxon>Jiangellaceae</taxon>
        <taxon>Jiangella</taxon>
    </lineage>
</organism>
<dbReference type="PANTHER" id="PTHR33744">
    <property type="entry name" value="CARBOHYDRATE DIACID REGULATOR"/>
    <property type="match status" value="1"/>
</dbReference>
<dbReference type="RefSeq" id="WP_069111301.1">
    <property type="nucleotide sequence ID" value="NZ_FNUC01000004.1"/>
</dbReference>
<evidence type="ECO:0000313" key="3">
    <source>
        <dbReference type="EMBL" id="SEF18954.1"/>
    </source>
</evidence>
<dbReference type="InterPro" id="IPR042070">
    <property type="entry name" value="PucR_C-HTH_sf"/>
</dbReference>
<dbReference type="InterPro" id="IPR051448">
    <property type="entry name" value="CdaR-like_regulators"/>
</dbReference>
<dbReference type="AlphaFoldDB" id="A0A1H5PZ70"/>
<evidence type="ECO:0000259" key="1">
    <source>
        <dbReference type="Pfam" id="PF01590"/>
    </source>
</evidence>
<dbReference type="PANTHER" id="PTHR33744:SF17">
    <property type="entry name" value="CONSERVED PROTEIN"/>
    <property type="match status" value="1"/>
</dbReference>
<keyword evidence="4" id="KW-1185">Reference proteome</keyword>
<dbReference type="InterPro" id="IPR003018">
    <property type="entry name" value="GAF"/>
</dbReference>
<sequence length="392" mass="41688">MLDELQQLVDDLATELQRSVAVDDVAIQLLAASAHYGAIDPPRIDSVLARRADAAIVAHVRTFGIDHAVDPVHIPDSAELRTLPRIAVPLRDGSDLYGFLWLIDADPPVTPSELTMATKGARAITELLRHNAAELDDLQAQDTPLLAGLFGDDRERRDAALAAVTGPDRLGAGASLRIAAIRFRDGDDDTAEAARHAVTRSVALRQLIGPALVAPVGGYLAVVSRAGPRPPSAAWRERFWSTARAAEPALAVGLADQLPGESPAASFARAAYAADVAQRVGEFDGFACWSELGAWQLLFGLPWTAATARELHPPLAPLLRPEHRLLATTLLTYLDSGGDAAATVAALHIHRTTLYYRMDKIRDLVGSSWSSGTGRLGAHAALVLATRLAPAS</sequence>
<evidence type="ECO:0000313" key="4">
    <source>
        <dbReference type="Proteomes" id="UP000181980"/>
    </source>
</evidence>
<accession>A0A1H5PZ70</accession>
<dbReference type="Proteomes" id="UP000181980">
    <property type="component" value="Unassembled WGS sequence"/>
</dbReference>